<dbReference type="Pfam" id="PF05685">
    <property type="entry name" value="Uma2"/>
    <property type="match status" value="1"/>
</dbReference>
<dbReference type="EMBL" id="BSPL01000014">
    <property type="protein sequence ID" value="GLS70331.1"/>
    <property type="molecule type" value="Genomic_DNA"/>
</dbReference>
<reference evidence="3" key="1">
    <citation type="journal article" date="2019" name="Int. J. Syst. Evol. Microbiol.">
        <title>The Global Catalogue of Microorganisms (GCM) 10K type strain sequencing project: providing services to taxonomists for standard genome sequencing and annotation.</title>
        <authorList>
            <consortium name="The Broad Institute Genomics Platform"/>
            <consortium name="The Broad Institute Genome Sequencing Center for Infectious Disease"/>
            <person name="Wu L."/>
            <person name="Ma J."/>
        </authorList>
    </citation>
    <scope>NUCLEOTIDE SEQUENCE [LARGE SCALE GENOMIC DNA]</scope>
    <source>
        <strain evidence="3">NBRC 103632</strain>
    </source>
</reference>
<evidence type="ECO:0000313" key="3">
    <source>
        <dbReference type="Proteomes" id="UP001157440"/>
    </source>
</evidence>
<dbReference type="PANTHER" id="PTHR36558">
    <property type="entry name" value="GLR1098 PROTEIN"/>
    <property type="match status" value="1"/>
</dbReference>
<evidence type="ECO:0000313" key="2">
    <source>
        <dbReference type="EMBL" id="GLS70331.1"/>
    </source>
</evidence>
<dbReference type="InterPro" id="IPR012296">
    <property type="entry name" value="Nuclease_put_TT1808"/>
</dbReference>
<dbReference type="AlphaFoldDB" id="A0AA37WRK3"/>
<organism evidence="2 3">
    <name type="scientific">Methylobacterium tardum</name>
    <dbReference type="NCBI Taxonomy" id="374432"/>
    <lineage>
        <taxon>Bacteria</taxon>
        <taxon>Pseudomonadati</taxon>
        <taxon>Pseudomonadota</taxon>
        <taxon>Alphaproteobacteria</taxon>
        <taxon>Hyphomicrobiales</taxon>
        <taxon>Methylobacteriaceae</taxon>
        <taxon>Methylobacterium</taxon>
    </lineage>
</organism>
<feature type="domain" description="Putative restriction endonuclease" evidence="1">
    <location>
        <begin position="14"/>
        <end position="165"/>
    </location>
</feature>
<dbReference type="SUPFAM" id="SSF52980">
    <property type="entry name" value="Restriction endonuclease-like"/>
    <property type="match status" value="1"/>
</dbReference>
<protein>
    <recommendedName>
        <fullName evidence="1">Putative restriction endonuclease domain-containing protein</fullName>
    </recommendedName>
</protein>
<accession>A0AA37WRK3</accession>
<dbReference type="RefSeq" id="WP_238197168.1">
    <property type="nucleotide sequence ID" value="NZ_BPQZ01000016.1"/>
</dbReference>
<comment type="caution">
    <text evidence="2">The sequence shown here is derived from an EMBL/GenBank/DDBJ whole genome shotgun (WGS) entry which is preliminary data.</text>
</comment>
<proteinExistence type="predicted"/>
<dbReference type="Proteomes" id="UP001157440">
    <property type="component" value="Unassembled WGS sequence"/>
</dbReference>
<dbReference type="CDD" id="cd06260">
    <property type="entry name" value="DUF820-like"/>
    <property type="match status" value="1"/>
</dbReference>
<gene>
    <name evidence="2" type="ORF">GCM10007890_23440</name>
</gene>
<name>A0AA37WRK3_9HYPH</name>
<dbReference type="Gene3D" id="3.90.1570.10">
    <property type="entry name" value="tt1808, chain A"/>
    <property type="match status" value="1"/>
</dbReference>
<sequence length="187" mass="20770">MALAVKRDARMSVAEYRRWLEPRPDGERWELLDGEPVLMAPPRERHQRIVMNLAGRLDSLAEPRGCRAMPGLAILSAAMDDFAPVPDVVVRCGAPLPDGYAEDPLLVAEVLSPSTMSLDRGRKIDFYQTVPSLAALLIVYSDEARVEVWRRAETDWTVAALGLDDAVMLPELDGAVPVRDIYRGLTF</sequence>
<dbReference type="PANTHER" id="PTHR36558:SF1">
    <property type="entry name" value="RESTRICTION ENDONUCLEASE DOMAIN-CONTAINING PROTEIN-RELATED"/>
    <property type="match status" value="1"/>
</dbReference>
<dbReference type="InterPro" id="IPR008538">
    <property type="entry name" value="Uma2"/>
</dbReference>
<dbReference type="InterPro" id="IPR011335">
    <property type="entry name" value="Restrct_endonuc-II-like"/>
</dbReference>
<keyword evidence="3" id="KW-1185">Reference proteome</keyword>
<evidence type="ECO:0000259" key="1">
    <source>
        <dbReference type="Pfam" id="PF05685"/>
    </source>
</evidence>